<proteinExistence type="predicted"/>
<gene>
    <name evidence="3" type="ORF">UMAG_11865</name>
</gene>
<dbReference type="KEGG" id="uma:UMAG_11865"/>
<dbReference type="Pfam" id="PF01693">
    <property type="entry name" value="Cauli_VI"/>
    <property type="match status" value="1"/>
</dbReference>
<dbReference type="GO" id="GO:0004523">
    <property type="term" value="F:RNA-DNA hybrid ribonuclease activity"/>
    <property type="evidence" value="ECO:0000318"/>
    <property type="project" value="GO_Central"/>
</dbReference>
<organism evidence="3 4">
    <name type="scientific">Mycosarcoma maydis</name>
    <name type="common">Corn smut fungus</name>
    <name type="synonym">Ustilago maydis</name>
    <dbReference type="NCBI Taxonomy" id="5270"/>
    <lineage>
        <taxon>Eukaryota</taxon>
        <taxon>Fungi</taxon>
        <taxon>Dikarya</taxon>
        <taxon>Basidiomycota</taxon>
        <taxon>Ustilaginomycotina</taxon>
        <taxon>Ustilaginomycetes</taxon>
        <taxon>Ustilaginales</taxon>
        <taxon>Ustilaginaceae</taxon>
        <taxon>Mycosarcoma</taxon>
    </lineage>
</organism>
<feature type="compositionally biased region" description="Polar residues" evidence="1">
    <location>
        <begin position="170"/>
        <end position="181"/>
    </location>
</feature>
<evidence type="ECO:0000259" key="2">
    <source>
        <dbReference type="Pfam" id="PF01693"/>
    </source>
</evidence>
<dbReference type="GeneID" id="23567689"/>
<feature type="region of interest" description="Disordered" evidence="1">
    <location>
        <begin position="145"/>
        <end position="196"/>
    </location>
</feature>
<feature type="region of interest" description="Disordered" evidence="1">
    <location>
        <begin position="101"/>
        <end position="120"/>
    </location>
</feature>
<dbReference type="AlphaFoldDB" id="A0A0D1E5S5"/>
<keyword evidence="4" id="KW-1185">Reference proteome</keyword>
<dbReference type="eggNOG" id="ENOG502RDHZ">
    <property type="taxonomic scope" value="Eukaryota"/>
</dbReference>
<dbReference type="EMBL" id="CM003141">
    <property type="protein sequence ID" value="KIS71359.1"/>
    <property type="molecule type" value="Genomic_DNA"/>
</dbReference>
<dbReference type="InParanoid" id="A0A0D1E5S5"/>
<dbReference type="SUPFAM" id="SSF55658">
    <property type="entry name" value="L9 N-domain-like"/>
    <property type="match status" value="1"/>
</dbReference>
<reference evidence="3 4" key="1">
    <citation type="journal article" date="2006" name="Nature">
        <title>Insights from the genome of the biotrophic fungal plant pathogen Ustilago maydis.</title>
        <authorList>
            <person name="Kamper J."/>
            <person name="Kahmann R."/>
            <person name="Bolker M."/>
            <person name="Ma L.J."/>
            <person name="Brefort T."/>
            <person name="Saville B.J."/>
            <person name="Banuett F."/>
            <person name="Kronstad J.W."/>
            <person name="Gold S.E."/>
            <person name="Muller O."/>
            <person name="Perlin M.H."/>
            <person name="Wosten H.A."/>
            <person name="de Vries R."/>
            <person name="Ruiz-Herrera J."/>
            <person name="Reynaga-Pena C.G."/>
            <person name="Snetselaar K."/>
            <person name="McCann M."/>
            <person name="Perez-Martin J."/>
            <person name="Feldbrugge M."/>
            <person name="Basse C.W."/>
            <person name="Steinberg G."/>
            <person name="Ibeas J.I."/>
            <person name="Holloman W."/>
            <person name="Guzman P."/>
            <person name="Farman M."/>
            <person name="Stajich J.E."/>
            <person name="Sentandreu R."/>
            <person name="Gonzalez-Prieto J.M."/>
            <person name="Kennell J.C."/>
            <person name="Molina L."/>
            <person name="Schirawski J."/>
            <person name="Mendoza-Mendoza A."/>
            <person name="Greilinger D."/>
            <person name="Munch K."/>
            <person name="Rossel N."/>
            <person name="Scherer M."/>
            <person name="Vranes M."/>
            <person name="Ladendorf O."/>
            <person name="Vincon V."/>
            <person name="Fuchs U."/>
            <person name="Sandrock B."/>
            <person name="Meng S."/>
            <person name="Ho E.C."/>
            <person name="Cahill M.J."/>
            <person name="Boyce K.J."/>
            <person name="Klose J."/>
            <person name="Klosterman S.J."/>
            <person name="Deelstra H.J."/>
            <person name="Ortiz-Castellanos L."/>
            <person name="Li W."/>
            <person name="Sanchez-Alonso P."/>
            <person name="Schreier P.H."/>
            <person name="Hauser-Hahn I."/>
            <person name="Vaupel M."/>
            <person name="Koopmann E."/>
            <person name="Friedrich G."/>
            <person name="Voss H."/>
            <person name="Schluter T."/>
            <person name="Margolis J."/>
            <person name="Platt D."/>
            <person name="Swimmer C."/>
            <person name="Gnirke A."/>
            <person name="Chen F."/>
            <person name="Vysotskaia V."/>
            <person name="Mannhaupt G."/>
            <person name="Guldener U."/>
            <person name="Munsterkotter M."/>
            <person name="Haase D."/>
            <person name="Oesterheld M."/>
            <person name="Mewes H.W."/>
            <person name="Mauceli E.W."/>
            <person name="DeCaprio D."/>
            <person name="Wade C.M."/>
            <person name="Butler J."/>
            <person name="Young S."/>
            <person name="Jaffe D.B."/>
            <person name="Calvo S."/>
            <person name="Nusbaum C."/>
            <person name="Galagan J."/>
            <person name="Birren B.W."/>
        </authorList>
    </citation>
    <scope>NUCLEOTIDE SEQUENCE [LARGE SCALE GENOMIC DNA]</scope>
    <source>
        <strain evidence="4">DSM 14603 / FGSC 9021 / UM521</strain>
    </source>
</reference>
<dbReference type="InterPro" id="IPR011320">
    <property type="entry name" value="RNase_H1_N"/>
</dbReference>
<evidence type="ECO:0000313" key="3">
    <source>
        <dbReference type="EMBL" id="KIS71359.1"/>
    </source>
</evidence>
<evidence type="ECO:0000256" key="1">
    <source>
        <dbReference type="SAM" id="MobiDB-lite"/>
    </source>
</evidence>
<dbReference type="Gene3D" id="3.40.970.10">
    <property type="entry name" value="Ribonuclease H1, N-terminal domain"/>
    <property type="match status" value="1"/>
</dbReference>
<dbReference type="Proteomes" id="UP000000561">
    <property type="component" value="Chromosome 2"/>
</dbReference>
<dbReference type="InterPro" id="IPR029068">
    <property type="entry name" value="Glyas_Bleomycin-R_OHBP_Dase"/>
</dbReference>
<accession>A0A0D1E5S5</accession>
<dbReference type="RefSeq" id="XP_011387473.1">
    <property type="nucleotide sequence ID" value="XM_011389171.1"/>
</dbReference>
<evidence type="ECO:0000313" key="4">
    <source>
        <dbReference type="Proteomes" id="UP000000561"/>
    </source>
</evidence>
<dbReference type="InterPro" id="IPR037056">
    <property type="entry name" value="RNase_H1_N_sf"/>
</dbReference>
<dbReference type="VEuPathDB" id="FungiDB:UMAG_11865"/>
<feature type="compositionally biased region" description="Low complexity" evidence="1">
    <location>
        <begin position="150"/>
        <end position="160"/>
    </location>
</feature>
<dbReference type="InterPro" id="IPR009027">
    <property type="entry name" value="Ribosomal_bL9/RNase_H1_N"/>
</dbReference>
<feature type="compositionally biased region" description="Low complexity" evidence="1">
    <location>
        <begin position="21"/>
        <end position="52"/>
    </location>
</feature>
<dbReference type="GO" id="GO:0043137">
    <property type="term" value="P:DNA replication, removal of RNA primer"/>
    <property type="evidence" value="ECO:0000318"/>
    <property type="project" value="GO_Central"/>
</dbReference>
<sequence length="592" mass="64242">MGERSSSLFAKLTLKSKRHSAPAVPSSVTLSSSSSQSASNPATTPETESPTSFSGVADYGLGYSSINYQRSSSYKGKRTSKSNLPSLIEFERCADPNLAQAQRSAHVRSQSRSTKLSNHHAEEEPIFIEIIDGAAPRTPVIQSTVRARSHASTSPPHSAAIVPADLRSPFSISRTASQSHPSRPPARVNPRRCHSVNGPEGIHAPCSSAVTPFAEAAAQPVGASSPSYYAVARGWKKGIYSAKEEAERQIRNFPGPLMRQFGDRASAEDFLDKYGRVGSQTSSTDDAEEEFVERTRIFKGLDPNSDLARRRTISMYAERKEALRKSRVCIATPSPLLRPKSLHSPPLSPRSPLPDFASVSPIDPTNGFATLSLQGMTLLPVTHLVESMAFYAKVLDFVCTSHQPEVQAVMSSTAATVCLRAITSQSPEAVNVYDITDAPTQLLPSTLRHWALPTSSREQSDCAHPPLPPTPESLNVPFTDPEPLELPSTSVSLCRTDSILSGATVLIEHGDAPDAMHSRLTAKLNQWRLDQKQTAASSQMRGMRRCIDGARLLGGVRQTPWNAQELHLCDIDGHRIIYTTPLSRASPGKSFY</sequence>
<dbReference type="OrthoDB" id="2555129at2759"/>
<dbReference type="Gene3D" id="3.10.180.10">
    <property type="entry name" value="2,3-Dihydroxybiphenyl 1,2-Dioxygenase, domain 1"/>
    <property type="match status" value="1"/>
</dbReference>
<feature type="region of interest" description="Disordered" evidence="1">
    <location>
        <begin position="1"/>
        <end position="54"/>
    </location>
</feature>
<name>A0A0D1E5S5_MYCMD</name>
<feature type="compositionally biased region" description="Polar residues" evidence="1">
    <location>
        <begin position="101"/>
        <end position="116"/>
    </location>
</feature>
<feature type="domain" description="Ribonuclease H1 N-terminal" evidence="2">
    <location>
        <begin position="228"/>
        <end position="270"/>
    </location>
</feature>
<protein>
    <recommendedName>
        <fullName evidence="2">Ribonuclease H1 N-terminal domain-containing protein</fullName>
    </recommendedName>
</protein>